<dbReference type="RefSeq" id="WP_133363074.1">
    <property type="nucleotide sequence ID" value="NZ_CP037940.1"/>
</dbReference>
<dbReference type="PROSITE" id="PS52050">
    <property type="entry name" value="WYL"/>
    <property type="match status" value="1"/>
</dbReference>
<sequence length="317" mass="36369">MTITATMRPVAIFMRLLNGDTLNKQNLADEYAVNLRTIQRDISNLNALFANEISGYAIEYNSNLNGYELVSTQHNLTSREVFLLLKMIVENHSLNANEFNRVKDGLINLIPPTEWTKIQPLVIDEIANYHPIKHGKDIIDLIWTFSTYIKQKKTVAVTYQRMDNKVSAYDIYPQAITMDEYYFYILAYSEHHPTSLASYRIDRIQTHEIVGTAPNTHTPLVSDSDFKQRSPFMFSGTAEVVQFQFYGKPEAALDQFTSSRIVETLDDSVIIEIKSVNERGTLMWLLSQGSSVKVLQPQCFVDNTVKMLKAQLERYEC</sequence>
<reference evidence="3" key="1">
    <citation type="submission" date="2019-03" db="EMBL/GenBank/DDBJ databases">
        <title>Weissella sp. 26KH-42 Genome sequencing.</title>
        <authorList>
            <person name="Heo J."/>
            <person name="Kim S.-J."/>
            <person name="Kim J.-S."/>
            <person name="Hong S.-B."/>
            <person name="Kwon S.-W."/>
        </authorList>
    </citation>
    <scope>NUCLEOTIDE SEQUENCE [LARGE SCALE GENOMIC DNA]</scope>
    <source>
        <strain evidence="3">26KH-42</strain>
    </source>
</reference>
<accession>A0A4V1AIM2</accession>
<dbReference type="Proteomes" id="UP000292886">
    <property type="component" value="Chromosome"/>
</dbReference>
<evidence type="ECO:0000313" key="2">
    <source>
        <dbReference type="EMBL" id="QBO35995.1"/>
    </source>
</evidence>
<dbReference type="Pfam" id="PF13280">
    <property type="entry name" value="WYL"/>
    <property type="match status" value="1"/>
</dbReference>
<dbReference type="Gene3D" id="1.10.10.10">
    <property type="entry name" value="Winged helix-like DNA-binding domain superfamily/Winged helix DNA-binding domain"/>
    <property type="match status" value="1"/>
</dbReference>
<keyword evidence="3" id="KW-1185">Reference proteome</keyword>
<dbReference type="InterPro" id="IPR026881">
    <property type="entry name" value="WYL_dom"/>
</dbReference>
<dbReference type="PANTHER" id="PTHR34580">
    <property type="match status" value="1"/>
</dbReference>
<evidence type="ECO:0000259" key="1">
    <source>
        <dbReference type="Pfam" id="PF13280"/>
    </source>
</evidence>
<dbReference type="InterPro" id="IPR051534">
    <property type="entry name" value="CBASS_pafABC_assoc_protein"/>
</dbReference>
<dbReference type="KEGG" id="wei:EQG49_05735"/>
<dbReference type="EMBL" id="CP037940">
    <property type="protein sequence ID" value="QBO35995.1"/>
    <property type="molecule type" value="Genomic_DNA"/>
</dbReference>
<dbReference type="AlphaFoldDB" id="A0A4V1AIM2"/>
<evidence type="ECO:0000313" key="3">
    <source>
        <dbReference type="Proteomes" id="UP000292886"/>
    </source>
</evidence>
<gene>
    <name evidence="2" type="ORF">EQG49_05735</name>
</gene>
<protein>
    <submittedName>
        <fullName evidence="2">WYL domain-containing protein</fullName>
    </submittedName>
</protein>
<dbReference type="InterPro" id="IPR036388">
    <property type="entry name" value="WH-like_DNA-bd_sf"/>
</dbReference>
<dbReference type="PANTHER" id="PTHR34580:SF1">
    <property type="entry name" value="PROTEIN PAFC"/>
    <property type="match status" value="1"/>
</dbReference>
<proteinExistence type="predicted"/>
<organism evidence="2 3">
    <name type="scientific">Periweissella cryptocerci</name>
    <dbReference type="NCBI Taxonomy" id="2506420"/>
    <lineage>
        <taxon>Bacteria</taxon>
        <taxon>Bacillati</taxon>
        <taxon>Bacillota</taxon>
        <taxon>Bacilli</taxon>
        <taxon>Lactobacillales</taxon>
        <taxon>Lactobacillaceae</taxon>
        <taxon>Periweissella</taxon>
    </lineage>
</organism>
<feature type="domain" description="WYL" evidence="1">
    <location>
        <begin position="146"/>
        <end position="208"/>
    </location>
</feature>
<dbReference type="OrthoDB" id="86031at2"/>
<name>A0A4V1AIM2_9LACO</name>